<keyword evidence="1" id="KW-0472">Membrane</keyword>
<evidence type="ECO:0000313" key="2">
    <source>
        <dbReference type="EMBL" id="HIR66246.1"/>
    </source>
</evidence>
<feature type="transmembrane region" description="Helical" evidence="1">
    <location>
        <begin position="266"/>
        <end position="292"/>
    </location>
</feature>
<dbReference type="EMBL" id="DVHL01000043">
    <property type="protein sequence ID" value="HIR66246.1"/>
    <property type="molecule type" value="Genomic_DNA"/>
</dbReference>
<keyword evidence="1" id="KW-1133">Transmembrane helix</keyword>
<dbReference type="AlphaFoldDB" id="A0A9D1J8D9"/>
<feature type="transmembrane region" description="Helical" evidence="1">
    <location>
        <begin position="175"/>
        <end position="196"/>
    </location>
</feature>
<feature type="transmembrane region" description="Helical" evidence="1">
    <location>
        <begin position="112"/>
        <end position="132"/>
    </location>
</feature>
<feature type="transmembrane region" description="Helical" evidence="1">
    <location>
        <begin position="48"/>
        <end position="67"/>
    </location>
</feature>
<protein>
    <submittedName>
        <fullName evidence="2">Uncharacterized protein</fullName>
    </submittedName>
</protein>
<name>A0A9D1J8D9_9BACT</name>
<reference evidence="2" key="1">
    <citation type="submission" date="2020-10" db="EMBL/GenBank/DDBJ databases">
        <authorList>
            <person name="Gilroy R."/>
        </authorList>
    </citation>
    <scope>NUCLEOTIDE SEQUENCE</scope>
    <source>
        <strain evidence="2">CHK121-14286</strain>
    </source>
</reference>
<feature type="transmembrane region" description="Helical" evidence="1">
    <location>
        <begin position="21"/>
        <end position="42"/>
    </location>
</feature>
<evidence type="ECO:0000256" key="1">
    <source>
        <dbReference type="SAM" id="Phobius"/>
    </source>
</evidence>
<accession>A0A9D1J8D9</accession>
<gene>
    <name evidence="2" type="ORF">IAC95_05155</name>
</gene>
<comment type="caution">
    <text evidence="2">The sequence shown here is derived from an EMBL/GenBank/DDBJ whole genome shotgun (WGS) entry which is preliminary data.</text>
</comment>
<evidence type="ECO:0000313" key="3">
    <source>
        <dbReference type="Proteomes" id="UP000824200"/>
    </source>
</evidence>
<reference evidence="2" key="2">
    <citation type="journal article" date="2021" name="PeerJ">
        <title>Extensive microbial diversity within the chicken gut microbiome revealed by metagenomics and culture.</title>
        <authorList>
            <person name="Gilroy R."/>
            <person name="Ravi A."/>
            <person name="Getino M."/>
            <person name="Pursley I."/>
            <person name="Horton D.L."/>
            <person name="Alikhan N.F."/>
            <person name="Baker D."/>
            <person name="Gharbi K."/>
            <person name="Hall N."/>
            <person name="Watson M."/>
            <person name="Adriaenssens E.M."/>
            <person name="Foster-Nyarko E."/>
            <person name="Jarju S."/>
            <person name="Secka A."/>
            <person name="Antonio M."/>
            <person name="Oren A."/>
            <person name="Chaudhuri R.R."/>
            <person name="La Ragione R."/>
            <person name="Hildebrand F."/>
            <person name="Pallen M.J."/>
        </authorList>
    </citation>
    <scope>NUCLEOTIDE SEQUENCE</scope>
    <source>
        <strain evidence="2">CHK121-14286</strain>
    </source>
</reference>
<sequence>MKKLIDKYTGMSAEKKIVFNTTVGLCFSALLATGKLFLGIFNDFDLCIVAMYTFAMLFAKLQCLIGIKENTNARKRNTIVALSLLTSSIVYIAFMARLFFVQRTPSTYTLNYVVLLAFIAFAELGFAVAGMIRTKRKGLYYRNIKIANMGMALIAILTTQMSLLDFTETKNTDIYNAFSGIAVGLFIALSALYVFFAPRISLVGRESNVFVGEGTQTVATDGQGNVKILLVSSRVYGSYVYVAKLDGKTLSGEIRQEASLWKKMHVALKILCCVLSEILIFVWLAGYLVFFLRCINLPAQLERKMKTLNFSKPDLQKTISSQCAIAETPYM</sequence>
<keyword evidence="1" id="KW-0812">Transmembrane</keyword>
<feature type="transmembrane region" description="Helical" evidence="1">
    <location>
        <begin position="79"/>
        <end position="100"/>
    </location>
</feature>
<dbReference type="Proteomes" id="UP000824200">
    <property type="component" value="Unassembled WGS sequence"/>
</dbReference>
<organism evidence="2 3">
    <name type="scientific">Candidatus Fimimonas gallinarum</name>
    <dbReference type="NCBI Taxonomy" id="2840821"/>
    <lineage>
        <taxon>Bacteria</taxon>
        <taxon>Pseudomonadati</taxon>
        <taxon>Myxococcota</taxon>
        <taxon>Myxococcia</taxon>
        <taxon>Myxococcales</taxon>
        <taxon>Cystobacterineae</taxon>
        <taxon>Myxococcaceae</taxon>
        <taxon>Myxococcaceae incertae sedis</taxon>
        <taxon>Candidatus Fimimonas</taxon>
    </lineage>
</organism>
<proteinExistence type="predicted"/>
<feature type="transmembrane region" description="Helical" evidence="1">
    <location>
        <begin position="144"/>
        <end position="163"/>
    </location>
</feature>